<sequence length="555" mass="57969">MTHQLLTTRSWDFLGLPQTPPQELPLEAEVIIGMLDTGIWPDSPSFSDDGFGPPPSRWKGAGQNFTCNNKIIGARVYDHDQGSISGLSPLDEVGHGSHTASTVAGRALANVSYGGLAAGTARGAVPDARLAIYKVCVGEFCSSADILAGFDDAIADGVDIISFSIGGMFPMQYFESAQAIGSFHAMRRGVLTSASAGNSGLDGGHVSNVAPWMLSVAASSIDRRFVDTLVLGNGDTIVGTSINTFPTVANATLALPPRESCDPDNLGGSLYRGKILLCPHDGSDGQGPLLAGAAGIVLVTDSPDVAFELPLPGLDPDLSAPGIDIIALWSPLATPKVPYNLISGTSMACPHASGAAAYVKSFHRDWSPAMIMSALITTATPMNTPGNSKTTAFKYGAGQLNPVKANDPGLVYDASESDYIAILCVQGYNATQLALITGFNATVSPSDLNYPTMAAHVEAGKNFNVSFPRTATNVGAASDAYDVKIIISIEAAKDIAIVVSPSKLEFSAQNQKIPFTVTVSGVPPLDGQVHSAAIVWYNNEHEVRSPVVVYTEADW</sequence>
<dbReference type="Pfam" id="PF17766">
    <property type="entry name" value="fn3_6"/>
    <property type="match status" value="1"/>
</dbReference>
<dbReference type="CDD" id="cd02120">
    <property type="entry name" value="PA_subtilisin_like"/>
    <property type="match status" value="1"/>
</dbReference>
<evidence type="ECO:0000256" key="6">
    <source>
        <dbReference type="PIRSR" id="PIRSR615500-1"/>
    </source>
</evidence>
<name>A0A835A4T0_9POAL</name>
<dbReference type="PROSITE" id="PS51892">
    <property type="entry name" value="SUBTILASE"/>
    <property type="match status" value="1"/>
</dbReference>
<dbReference type="Gene3D" id="3.40.50.200">
    <property type="entry name" value="Peptidase S8/S53 domain"/>
    <property type="match status" value="1"/>
</dbReference>
<evidence type="ECO:0000259" key="8">
    <source>
        <dbReference type="Pfam" id="PF00082"/>
    </source>
</evidence>
<evidence type="ECO:0000256" key="4">
    <source>
        <dbReference type="ARBA" id="ARBA00022801"/>
    </source>
</evidence>
<dbReference type="AlphaFoldDB" id="A0A835A4T0"/>
<evidence type="ECO:0000256" key="7">
    <source>
        <dbReference type="PROSITE-ProRule" id="PRU01240"/>
    </source>
</evidence>
<feature type="domain" description="Subtilisin-like protease fibronectin type-III" evidence="9">
    <location>
        <begin position="447"/>
        <end position="549"/>
    </location>
</feature>
<feature type="active site" description="Charge relay system" evidence="6 7">
    <location>
        <position position="36"/>
    </location>
</feature>
<evidence type="ECO:0000256" key="5">
    <source>
        <dbReference type="ARBA" id="ARBA00022825"/>
    </source>
</evidence>
<feature type="active site" description="Charge relay system" evidence="6 7">
    <location>
        <position position="346"/>
    </location>
</feature>
<reference evidence="10" key="1">
    <citation type="submission" date="2020-07" db="EMBL/GenBank/DDBJ databases">
        <title>Genome sequence and genetic diversity analysis of an under-domesticated orphan crop, white fonio (Digitaria exilis).</title>
        <authorList>
            <person name="Bennetzen J.L."/>
            <person name="Chen S."/>
            <person name="Ma X."/>
            <person name="Wang X."/>
            <person name="Yssel A.E.J."/>
            <person name="Chaluvadi S.R."/>
            <person name="Johnson M."/>
            <person name="Gangashetty P."/>
            <person name="Hamidou F."/>
            <person name="Sanogo M.D."/>
            <person name="Zwaenepoel A."/>
            <person name="Wallace J."/>
            <person name="Van De Peer Y."/>
            <person name="Van Deynze A."/>
        </authorList>
    </citation>
    <scope>NUCLEOTIDE SEQUENCE</scope>
    <source>
        <tissue evidence="10">Leaves</tissue>
    </source>
</reference>
<dbReference type="PROSITE" id="PS00138">
    <property type="entry name" value="SUBTILASE_SER"/>
    <property type="match status" value="1"/>
</dbReference>
<feature type="domain" description="Peptidase S8/S53" evidence="8">
    <location>
        <begin position="29"/>
        <end position="398"/>
    </location>
</feature>
<evidence type="ECO:0000256" key="2">
    <source>
        <dbReference type="ARBA" id="ARBA00022670"/>
    </source>
</evidence>
<evidence type="ECO:0000259" key="9">
    <source>
        <dbReference type="Pfam" id="PF17766"/>
    </source>
</evidence>
<dbReference type="GO" id="GO:0006508">
    <property type="term" value="P:proteolysis"/>
    <property type="evidence" value="ECO:0007669"/>
    <property type="project" value="UniProtKB-KW"/>
</dbReference>
<gene>
    <name evidence="10" type="ORF">HU200_061428</name>
</gene>
<dbReference type="Pfam" id="PF00082">
    <property type="entry name" value="Peptidase_S8"/>
    <property type="match status" value="1"/>
</dbReference>
<keyword evidence="11" id="KW-1185">Reference proteome</keyword>
<dbReference type="InterPro" id="IPR023828">
    <property type="entry name" value="Peptidase_S8_Ser-AS"/>
</dbReference>
<accession>A0A835A4T0</accession>
<dbReference type="InterPro" id="IPR034197">
    <property type="entry name" value="Peptidases_S8_3"/>
</dbReference>
<keyword evidence="3" id="KW-0732">Signal</keyword>
<feature type="active site" description="Charge relay system" evidence="6 7">
    <location>
        <position position="95"/>
    </location>
</feature>
<dbReference type="CDD" id="cd04852">
    <property type="entry name" value="Peptidases_S8_3"/>
    <property type="match status" value="1"/>
</dbReference>
<evidence type="ECO:0000256" key="1">
    <source>
        <dbReference type="ARBA" id="ARBA00011073"/>
    </source>
</evidence>
<dbReference type="InterPro" id="IPR015500">
    <property type="entry name" value="Peptidase_S8_subtilisin-rel"/>
</dbReference>
<dbReference type="Gene3D" id="2.60.40.2310">
    <property type="match status" value="1"/>
</dbReference>
<dbReference type="OrthoDB" id="206201at2759"/>
<dbReference type="Proteomes" id="UP000636709">
    <property type="component" value="Unassembled WGS sequence"/>
</dbReference>
<dbReference type="PRINTS" id="PR00723">
    <property type="entry name" value="SUBTILISIN"/>
</dbReference>
<dbReference type="InterPro" id="IPR041469">
    <property type="entry name" value="Subtilisin-like_FN3"/>
</dbReference>
<dbReference type="EMBL" id="JACEFO010002605">
    <property type="protein sequence ID" value="KAF8654849.1"/>
    <property type="molecule type" value="Genomic_DNA"/>
</dbReference>
<dbReference type="GO" id="GO:0004252">
    <property type="term" value="F:serine-type endopeptidase activity"/>
    <property type="evidence" value="ECO:0007669"/>
    <property type="project" value="UniProtKB-UniRule"/>
</dbReference>
<evidence type="ECO:0000256" key="3">
    <source>
        <dbReference type="ARBA" id="ARBA00022729"/>
    </source>
</evidence>
<keyword evidence="5 7" id="KW-0720">Serine protease</keyword>
<evidence type="ECO:0000313" key="10">
    <source>
        <dbReference type="EMBL" id="KAF8654849.1"/>
    </source>
</evidence>
<comment type="caution">
    <text evidence="10">The sequence shown here is derived from an EMBL/GenBank/DDBJ whole genome shotgun (WGS) entry which is preliminary data.</text>
</comment>
<keyword evidence="4 7" id="KW-0378">Hydrolase</keyword>
<comment type="similarity">
    <text evidence="1 7">Belongs to the peptidase S8 family.</text>
</comment>
<dbReference type="InterPro" id="IPR000209">
    <property type="entry name" value="Peptidase_S8/S53_dom"/>
</dbReference>
<dbReference type="PANTHER" id="PTHR10795">
    <property type="entry name" value="PROPROTEIN CONVERTASE SUBTILISIN/KEXIN"/>
    <property type="match status" value="1"/>
</dbReference>
<keyword evidence="2 7" id="KW-0645">Protease</keyword>
<dbReference type="InterPro" id="IPR045051">
    <property type="entry name" value="SBT"/>
</dbReference>
<evidence type="ECO:0000313" key="11">
    <source>
        <dbReference type="Proteomes" id="UP000636709"/>
    </source>
</evidence>
<organism evidence="10 11">
    <name type="scientific">Digitaria exilis</name>
    <dbReference type="NCBI Taxonomy" id="1010633"/>
    <lineage>
        <taxon>Eukaryota</taxon>
        <taxon>Viridiplantae</taxon>
        <taxon>Streptophyta</taxon>
        <taxon>Embryophyta</taxon>
        <taxon>Tracheophyta</taxon>
        <taxon>Spermatophyta</taxon>
        <taxon>Magnoliopsida</taxon>
        <taxon>Liliopsida</taxon>
        <taxon>Poales</taxon>
        <taxon>Poaceae</taxon>
        <taxon>PACMAD clade</taxon>
        <taxon>Panicoideae</taxon>
        <taxon>Panicodae</taxon>
        <taxon>Paniceae</taxon>
        <taxon>Anthephorinae</taxon>
        <taxon>Digitaria</taxon>
    </lineage>
</organism>
<protein>
    <submittedName>
        <fullName evidence="10">Uncharacterized protein</fullName>
    </submittedName>
</protein>
<dbReference type="SUPFAM" id="SSF52743">
    <property type="entry name" value="Subtilisin-like"/>
    <property type="match status" value="1"/>
</dbReference>
<dbReference type="InterPro" id="IPR036852">
    <property type="entry name" value="Peptidase_S8/S53_dom_sf"/>
</dbReference>
<proteinExistence type="inferred from homology"/>